<feature type="region of interest" description="Disordered" evidence="1">
    <location>
        <begin position="82"/>
        <end position="121"/>
    </location>
</feature>
<gene>
    <name evidence="2" type="ORF">FOXB_16981</name>
</gene>
<evidence type="ECO:0000256" key="1">
    <source>
        <dbReference type="SAM" id="MobiDB-lite"/>
    </source>
</evidence>
<sequence>MEGSQIYTCWVPSRRKGHRIVRSANVTFYEKVGEKDLQTGTEHDVEPIIRTNGAPISCRPQSALERTETPMSNKSEVHYLQHTEVHYPPCEQTTTSETSVQQPDPRKEEITEPKTMTEALQ</sequence>
<organism evidence="2">
    <name type="scientific">Fusarium oxysporum (strain Fo5176)</name>
    <name type="common">Fusarium vascular wilt</name>
    <dbReference type="NCBI Taxonomy" id="660025"/>
    <lineage>
        <taxon>Eukaryota</taxon>
        <taxon>Fungi</taxon>
        <taxon>Dikarya</taxon>
        <taxon>Ascomycota</taxon>
        <taxon>Pezizomycotina</taxon>
        <taxon>Sordariomycetes</taxon>
        <taxon>Hypocreomycetidae</taxon>
        <taxon>Hypocreales</taxon>
        <taxon>Nectriaceae</taxon>
        <taxon>Fusarium</taxon>
        <taxon>Fusarium oxysporum species complex</taxon>
    </lineage>
</organism>
<comment type="caution">
    <text evidence="2">The sequence shown here is derived from an EMBL/GenBank/DDBJ whole genome shotgun (WGS) entry which is preliminary data.</text>
</comment>
<feature type="compositionally biased region" description="Low complexity" evidence="1">
    <location>
        <begin position="91"/>
        <end position="102"/>
    </location>
</feature>
<evidence type="ECO:0000313" key="2">
    <source>
        <dbReference type="EMBL" id="EGU72510.1"/>
    </source>
</evidence>
<dbReference type="EMBL" id="AFQF01006164">
    <property type="protein sequence ID" value="EGU72510.1"/>
    <property type="molecule type" value="Genomic_DNA"/>
</dbReference>
<name>F9GE97_FUSOF</name>
<dbReference type="AlphaFoldDB" id="F9GE97"/>
<dbReference type="OrthoDB" id="5011115at2759"/>
<protein>
    <submittedName>
        <fullName evidence="2">Uncharacterized protein</fullName>
    </submittedName>
</protein>
<proteinExistence type="predicted"/>
<feature type="non-terminal residue" evidence="2">
    <location>
        <position position="121"/>
    </location>
</feature>
<accession>F9GE97</accession>
<reference evidence="2" key="1">
    <citation type="journal article" date="2012" name="Mol. Plant Microbe Interact.">
        <title>A highly conserved effector in Fusarium oxysporum is required for full virulence on Arabidopsis.</title>
        <authorList>
            <person name="Thatcher L.F."/>
            <person name="Gardiner D.M."/>
            <person name="Kazan K."/>
            <person name="Manners J."/>
        </authorList>
    </citation>
    <scope>NUCLEOTIDE SEQUENCE [LARGE SCALE GENOMIC DNA]</scope>
    <source>
        <strain evidence="2">Fo5176</strain>
    </source>
</reference>